<evidence type="ECO:0000256" key="1">
    <source>
        <dbReference type="SAM" id="Phobius"/>
    </source>
</evidence>
<dbReference type="EMBL" id="LN868203">
    <property type="protein sequence ID" value="CRX66574.1"/>
    <property type="molecule type" value="Genomic_DNA"/>
</dbReference>
<keyword evidence="1" id="KW-0472">Membrane</keyword>
<reference evidence="3" key="1">
    <citation type="journal article" date="2017" name="Mol. Biol. Evol.">
        <title>The Multipartite Mitochondrial Genome of Enteromyxum leei (Myxozoa): Eight Fast-Evolving Megacircles.</title>
        <authorList>
            <person name="Yahalomi D."/>
            <person name="Haddas-Sasson M."/>
            <person name="Rubinstein N.D."/>
            <person name="Feldstein T."/>
            <person name="Diamant A."/>
            <person name="Huchon D."/>
        </authorList>
    </citation>
    <scope>NUCLEOTIDE SEQUENCE [LARGE SCALE GENOMIC DNA]</scope>
</reference>
<geneLocation type="mitochondrion" evidence="2"/>
<feature type="transmembrane region" description="Helical" evidence="1">
    <location>
        <begin position="12"/>
        <end position="37"/>
    </location>
</feature>
<dbReference type="AlphaFoldDB" id="A0A1Q2X7Y2"/>
<dbReference type="Proteomes" id="UP000270981">
    <property type="component" value="Mitochondrion 3"/>
</dbReference>
<keyword evidence="1" id="KW-0812">Transmembrane</keyword>
<evidence type="ECO:0000313" key="2">
    <source>
        <dbReference type="EMBL" id="CRX66574.1"/>
    </source>
</evidence>
<evidence type="ECO:0000313" key="3">
    <source>
        <dbReference type="Proteomes" id="UP000270981"/>
    </source>
</evidence>
<proteinExistence type="predicted"/>
<keyword evidence="1" id="KW-1133">Transmembrane helix</keyword>
<name>A0A1Q2X7Y2_ENTLE</name>
<keyword evidence="2" id="KW-0496">Mitochondrion</keyword>
<accession>A0A1Q2X7Y2</accession>
<protein>
    <submittedName>
        <fullName evidence="2">Uncharacterized protein</fullName>
    </submittedName>
</protein>
<organism evidence="2 3">
    <name type="scientific">Enteromyxum leei</name>
    <name type="common">Intestinal myxosporean parasite</name>
    <dbReference type="NCBI Taxonomy" id="188704"/>
    <lineage>
        <taxon>Eukaryota</taxon>
        <taxon>Metazoa</taxon>
        <taxon>Cnidaria</taxon>
        <taxon>Myxozoa</taxon>
        <taxon>Myxosporea</taxon>
        <taxon>Bivalvulida</taxon>
        <taxon>Variisporina</taxon>
        <taxon>Enteromyxidae</taxon>
        <taxon>Enteromyxum</taxon>
    </lineage>
</organism>
<sequence length="91" mass="10419">MCFSIVLFRLLVVGKLCMFGFTSLYLCTCAFTMWLVVISEPSHLMYVVVVSKMSYVLVVYCSLVIDIVDPVMFMSVYSVLSLLKVMLLRLR</sequence>